<dbReference type="InterPro" id="IPR000182">
    <property type="entry name" value="GNAT_dom"/>
</dbReference>
<dbReference type="SUPFAM" id="SSF55729">
    <property type="entry name" value="Acyl-CoA N-acyltransferases (Nat)"/>
    <property type="match status" value="2"/>
</dbReference>
<proteinExistence type="predicted"/>
<dbReference type="Pfam" id="PF00583">
    <property type="entry name" value="Acetyltransf_1"/>
    <property type="match status" value="1"/>
</dbReference>
<name>A0ABX1ZDT7_9BACL</name>
<keyword evidence="3" id="KW-1185">Reference proteome</keyword>
<dbReference type="RefSeq" id="WP_171694169.1">
    <property type="nucleotide sequence ID" value="NZ_WHOC01000198.1"/>
</dbReference>
<gene>
    <name evidence="2" type="ORF">GC102_38045</name>
</gene>
<dbReference type="EMBL" id="WHOC01000198">
    <property type="protein sequence ID" value="NOU91488.1"/>
    <property type="molecule type" value="Genomic_DNA"/>
</dbReference>
<dbReference type="CDD" id="cd04301">
    <property type="entry name" value="NAT_SF"/>
    <property type="match status" value="1"/>
</dbReference>
<evidence type="ECO:0000259" key="1">
    <source>
        <dbReference type="PROSITE" id="PS51186"/>
    </source>
</evidence>
<comment type="caution">
    <text evidence="2">The sequence shown here is derived from an EMBL/GenBank/DDBJ whole genome shotgun (WGS) entry which is preliminary data.</text>
</comment>
<evidence type="ECO:0000313" key="3">
    <source>
        <dbReference type="Proteomes" id="UP000658690"/>
    </source>
</evidence>
<feature type="domain" description="N-acetyltransferase" evidence="1">
    <location>
        <begin position="1"/>
        <end position="138"/>
    </location>
</feature>
<dbReference type="PROSITE" id="PS51186">
    <property type="entry name" value="GNAT"/>
    <property type="match status" value="1"/>
</dbReference>
<organism evidence="2 3">
    <name type="scientific">Paenibacillus germinis</name>
    <dbReference type="NCBI Taxonomy" id="2654979"/>
    <lineage>
        <taxon>Bacteria</taxon>
        <taxon>Bacillati</taxon>
        <taxon>Bacillota</taxon>
        <taxon>Bacilli</taxon>
        <taxon>Bacillales</taxon>
        <taxon>Paenibacillaceae</taxon>
        <taxon>Paenibacillus</taxon>
    </lineage>
</organism>
<reference evidence="2 3" key="1">
    <citation type="submission" date="2019-10" db="EMBL/GenBank/DDBJ databases">
        <title>Description of Paenibacillus choica sp. nov.</title>
        <authorList>
            <person name="Carlier A."/>
            <person name="Qi S."/>
        </authorList>
    </citation>
    <scope>NUCLEOTIDE SEQUENCE [LARGE SCALE GENOMIC DNA]</scope>
    <source>
        <strain evidence="2 3">LMG 31460</strain>
    </source>
</reference>
<evidence type="ECO:0000313" key="2">
    <source>
        <dbReference type="EMBL" id="NOU91488.1"/>
    </source>
</evidence>
<dbReference type="Gene3D" id="3.40.630.30">
    <property type="match status" value="1"/>
</dbReference>
<accession>A0ABX1ZDT7</accession>
<dbReference type="InterPro" id="IPR016181">
    <property type="entry name" value="Acyl_CoA_acyltransferase"/>
</dbReference>
<sequence length="285" mass="32175">MAEIIEVKESALAFLPLVSPHVAHLLDPLPAGFIALAAMADGTRAGFALANVNAVRKEGIVHALHVMEPFHNLGIGTRLLMALEVRLREKGCITIIIDVVEEPSAVESNSFLKNRGFSLQSAMYRMFAIRLPMIMQEPWLDLLQMSESFTLFPWGELGKEEREKILLSQSYPDELSPFVEEGMIDPTYSTGLRYGDEIIGWLIVQKLASNTILFKSLFVKAEFQHTGRSIALAAEVICKHSLADKYPYLMLNVNNRNRTMLRFVEKRLSNSLLRTKDFVRLQKLL</sequence>
<protein>
    <submittedName>
        <fullName evidence="2">GNAT family N-acetyltransferase</fullName>
    </submittedName>
</protein>
<dbReference type="Proteomes" id="UP000658690">
    <property type="component" value="Unassembled WGS sequence"/>
</dbReference>